<sequence>MPRLGEVEIGEVLDAICDPDDNLGEWITFYDITQQDSELLLQQRDGVGECRRECSTLTHACRAVFDEYREDMTEMLFKHYRTETPKKLSAEKFVSRVCTKMSKSCPAKSAPAGFQHKDEQWLPVMDPDSYKMRKMQHALNKQSKDGVGAPVQFLDPMGPMMMEDEDL</sequence>
<gene>
    <name evidence="1" type="ORF">EVOR1521_LOCUS19195</name>
</gene>
<protein>
    <submittedName>
        <fullName evidence="1">Uncharacterized protein</fullName>
    </submittedName>
</protein>
<dbReference type="PANTHER" id="PTHR36058">
    <property type="entry name" value="NUCLEOPHOSMIN"/>
    <property type="match status" value="1"/>
</dbReference>
<evidence type="ECO:0000313" key="2">
    <source>
        <dbReference type="Proteomes" id="UP001178507"/>
    </source>
</evidence>
<dbReference type="EMBL" id="CAUJNA010002890">
    <property type="protein sequence ID" value="CAJ1394570.1"/>
    <property type="molecule type" value="Genomic_DNA"/>
</dbReference>
<dbReference type="AlphaFoldDB" id="A0AA36IVB3"/>
<proteinExistence type="predicted"/>
<name>A0AA36IVB3_9DINO</name>
<reference evidence="1" key="1">
    <citation type="submission" date="2023-08" db="EMBL/GenBank/DDBJ databases">
        <authorList>
            <person name="Chen Y."/>
            <person name="Shah S."/>
            <person name="Dougan E. K."/>
            <person name="Thang M."/>
            <person name="Chan C."/>
        </authorList>
    </citation>
    <scope>NUCLEOTIDE SEQUENCE</scope>
</reference>
<accession>A0AA36IVB3</accession>
<evidence type="ECO:0000313" key="1">
    <source>
        <dbReference type="EMBL" id="CAJ1394570.1"/>
    </source>
</evidence>
<dbReference type="Proteomes" id="UP001178507">
    <property type="component" value="Unassembled WGS sequence"/>
</dbReference>
<dbReference type="PANTHER" id="PTHR36058:SF1">
    <property type="entry name" value="NUCLEOPHOSMIN"/>
    <property type="match status" value="1"/>
</dbReference>
<comment type="caution">
    <text evidence="1">The sequence shown here is derived from an EMBL/GenBank/DDBJ whole genome shotgun (WGS) entry which is preliminary data.</text>
</comment>
<organism evidence="1 2">
    <name type="scientific">Effrenium voratum</name>
    <dbReference type="NCBI Taxonomy" id="2562239"/>
    <lineage>
        <taxon>Eukaryota</taxon>
        <taxon>Sar</taxon>
        <taxon>Alveolata</taxon>
        <taxon>Dinophyceae</taxon>
        <taxon>Suessiales</taxon>
        <taxon>Symbiodiniaceae</taxon>
        <taxon>Effrenium</taxon>
    </lineage>
</organism>
<keyword evidence="2" id="KW-1185">Reference proteome</keyword>